<protein>
    <submittedName>
        <fullName evidence="1">Uncharacterized protein</fullName>
    </submittedName>
</protein>
<keyword evidence="2" id="KW-1185">Reference proteome</keyword>
<proteinExistence type="predicted"/>
<evidence type="ECO:0000313" key="2">
    <source>
        <dbReference type="Proteomes" id="UP000007719"/>
    </source>
</evidence>
<organism evidence="1 2">
    <name type="scientific">Dictyoglomus turgidum (strain DSM 6724 / Z-1310)</name>
    <dbReference type="NCBI Taxonomy" id="515635"/>
    <lineage>
        <taxon>Bacteria</taxon>
        <taxon>Pseudomonadati</taxon>
        <taxon>Dictyoglomota</taxon>
        <taxon>Dictyoglomia</taxon>
        <taxon>Dictyoglomales</taxon>
        <taxon>Dictyoglomaceae</taxon>
        <taxon>Dictyoglomus</taxon>
    </lineage>
</organism>
<dbReference type="OrthoDB" id="9811515at2"/>
<evidence type="ECO:0000313" key="1">
    <source>
        <dbReference type="EMBL" id="ACK41570.1"/>
    </source>
</evidence>
<sequence length="449" mass="51343">MRKILIKFFIILMFLLIITFASSFKGQDYNGFNFPYKGALFLHDGDFVEFYCDSNHSVFYYLTFKSGNCPVEVMERKNDGSWKSIKTIILPPKMYSNNVNLNNLSFLGFFDLANVPGCLNKRIGIHLRENRTIGGNYYGDKDLFIMLKDGTNVYLWKGVDSYEAFDLDGRARKEDKWIEYANSLVDKRIATINNMINTFIEISSLNETSEAMKSALGNLLNGISSSYFPPDHLSLAKDYCINIATEYLSLYSQWAISMTRSLNYVVCGALGDVYSGAFEGLQYVQWMQNILSKTIPQSILTVNEAYDRTLSFKSFVGRIRTASSSQLDNLKQYLLKEKEARQIKNKENLRNTLISQLSLLHSSSCDNNPLFTNDQDISKGEGLSLWHIYAKACSIAKSRENDPNYPKGERQAYSMLRILTEKLMATILNLYLETLWVKNAEEVSYLLRG</sequence>
<gene>
    <name evidence="1" type="ordered locus">Dtur_0244</name>
</gene>
<dbReference type="KEGG" id="dtu:Dtur_0244"/>
<dbReference type="EMBL" id="CP001251">
    <property type="protein sequence ID" value="ACK41570.1"/>
    <property type="molecule type" value="Genomic_DNA"/>
</dbReference>
<accession>B8E1P5</accession>
<dbReference type="Proteomes" id="UP000007719">
    <property type="component" value="Chromosome"/>
</dbReference>
<dbReference type="eggNOG" id="ENOG502ZEYY">
    <property type="taxonomic scope" value="Bacteria"/>
</dbReference>
<dbReference type="HOGENOM" id="CLU_609340_0_0_0"/>
<dbReference type="EnsemblBacteria" id="ACK41570">
    <property type="protein sequence ID" value="ACK41570"/>
    <property type="gene ID" value="Dtur_0244"/>
</dbReference>
<dbReference type="AlphaFoldDB" id="B8E1P5"/>
<name>B8E1P5_DICTD</name>
<dbReference type="STRING" id="515635.Dtur_0244"/>
<reference evidence="2" key="1">
    <citation type="journal article" date="2016" name="Front. Microbiol.">
        <title>The complete genome sequence of hyperthermophile Dictyoglomus turgidum DSM 6724 reveals a specialized carbohydrate fermentor.</title>
        <authorList>
            <person name="Brumm P.J."/>
            <person name="Gowda K."/>
            <person name="Robb F.T."/>
            <person name="Mead D.A."/>
        </authorList>
    </citation>
    <scope>NUCLEOTIDE SEQUENCE [LARGE SCALE GENOMIC DNA]</scope>
    <source>
        <strain evidence="2">DSM 6724 / Z-1310</strain>
    </source>
</reference>
<dbReference type="InParanoid" id="B8E1P5"/>
<dbReference type="RefSeq" id="WP_012582655.1">
    <property type="nucleotide sequence ID" value="NC_011661.1"/>
</dbReference>